<dbReference type="PROSITE" id="PS51257">
    <property type="entry name" value="PROKAR_LIPOPROTEIN"/>
    <property type="match status" value="1"/>
</dbReference>
<dbReference type="GeneID" id="89469019"/>
<evidence type="ECO:0000256" key="2">
    <source>
        <dbReference type="SAM" id="SignalP"/>
    </source>
</evidence>
<dbReference type="GO" id="GO:0055085">
    <property type="term" value="P:transmembrane transport"/>
    <property type="evidence" value="ECO:0007669"/>
    <property type="project" value="InterPro"/>
</dbReference>
<dbReference type="AlphaFoldDB" id="A0A072NII2"/>
<evidence type="ECO:0000313" key="3">
    <source>
        <dbReference type="EMBL" id="KEF37509.1"/>
    </source>
</evidence>
<keyword evidence="1 2" id="KW-0732">Signal</keyword>
<dbReference type="SUPFAM" id="SSF53850">
    <property type="entry name" value="Periplasmic binding protein-like II"/>
    <property type="match status" value="1"/>
</dbReference>
<gene>
    <name evidence="3" type="ORF">M670_03317</name>
</gene>
<feature type="chain" id="PRO_5039141744" evidence="2">
    <location>
        <begin position="25"/>
        <end position="359"/>
    </location>
</feature>
<dbReference type="EMBL" id="JJRY01000014">
    <property type="protein sequence ID" value="KEF37509.1"/>
    <property type="molecule type" value="Genomic_DNA"/>
</dbReference>
<dbReference type="PANTHER" id="PTHR33376:SF15">
    <property type="entry name" value="BLL6794 PROTEIN"/>
    <property type="match status" value="1"/>
</dbReference>
<dbReference type="InterPro" id="IPR018389">
    <property type="entry name" value="DctP_fam"/>
</dbReference>
<evidence type="ECO:0000256" key="1">
    <source>
        <dbReference type="ARBA" id="ARBA00022729"/>
    </source>
</evidence>
<dbReference type="PATRIC" id="fig|1348973.3.peg.3195"/>
<name>A0A072NII2_SCHAZ</name>
<dbReference type="Gene3D" id="3.40.190.170">
    <property type="entry name" value="Bacterial extracellular solute-binding protein, family 7"/>
    <property type="match status" value="1"/>
</dbReference>
<dbReference type="Pfam" id="PF03480">
    <property type="entry name" value="DctP"/>
    <property type="match status" value="1"/>
</dbReference>
<dbReference type="NCBIfam" id="NF037995">
    <property type="entry name" value="TRAP_S1"/>
    <property type="match status" value="1"/>
</dbReference>
<dbReference type="Proteomes" id="UP000027936">
    <property type="component" value="Unassembled WGS sequence"/>
</dbReference>
<protein>
    <submittedName>
        <fullName evidence="3">TRAP-type C4-dicarboxylate transport system, periplasmic component</fullName>
    </submittedName>
</protein>
<organism evidence="3 4">
    <name type="scientific">Schinkia azotoformans MEV2011</name>
    <dbReference type="NCBI Taxonomy" id="1348973"/>
    <lineage>
        <taxon>Bacteria</taxon>
        <taxon>Bacillati</taxon>
        <taxon>Bacillota</taxon>
        <taxon>Bacilli</taxon>
        <taxon>Bacillales</taxon>
        <taxon>Bacillaceae</taxon>
        <taxon>Calidifontibacillus/Schinkia group</taxon>
        <taxon>Schinkia</taxon>
    </lineage>
</organism>
<dbReference type="CDD" id="cd13665">
    <property type="entry name" value="PBP2_TRAP_Dctp3_4"/>
    <property type="match status" value="1"/>
</dbReference>
<evidence type="ECO:0000313" key="4">
    <source>
        <dbReference type="Proteomes" id="UP000027936"/>
    </source>
</evidence>
<sequence length="359" mass="38879">MTNFLKSKKVLSTVAIASALLLSACGGGTQNTASNTKGAAEEPGKSHNLIISHFLPGNHPIQTQLFEEFGKTLNEGSDGRITQELYPANSLGDAGAHYDMAVTGEADIALSVYGYTPGRFPSVSVLELPFLAESAVHGSKIVATLYNEFPEIQKEHSETHPLFVFTAEPAQLISVKHRIEKPEDLKGLRVRTPSPTGSAVLEALGATAVSMPMGDVYESLQRGVVDAAMVPLETLQNYNFHEIAKYVTIGNFSATPFYSVMNQSTYDSFSDSDKELLDSLVGLPMSEKAGAIFDTDGKNGLELAKKNGAEIIELTAEQLAPWEEILKPVAQKWIDEMSAKGLPAQEIYNRAEELKDELK</sequence>
<feature type="signal peptide" evidence="2">
    <location>
        <begin position="1"/>
        <end position="24"/>
    </location>
</feature>
<reference evidence="3 4" key="1">
    <citation type="submission" date="2014-04" db="EMBL/GenBank/DDBJ databases">
        <title>Draft genome sequence of Bacillus azotoformans MEV2011, a (co-) denitrifying strain unable to grow in the presence of oxygen.</title>
        <authorList>
            <person name="Nielsen M."/>
            <person name="Schreiber L."/>
            <person name="Finster K."/>
            <person name="Schramm A."/>
        </authorList>
    </citation>
    <scope>NUCLEOTIDE SEQUENCE [LARGE SCALE GENOMIC DNA]</scope>
    <source>
        <strain evidence="3 4">MEV2011</strain>
    </source>
</reference>
<dbReference type="InterPro" id="IPR038404">
    <property type="entry name" value="TRAP_DctP_sf"/>
</dbReference>
<dbReference type="OrthoDB" id="1646at2"/>
<comment type="caution">
    <text evidence="3">The sequence shown here is derived from an EMBL/GenBank/DDBJ whole genome shotgun (WGS) entry which is preliminary data.</text>
</comment>
<dbReference type="RefSeq" id="WP_004432293.1">
    <property type="nucleotide sequence ID" value="NZ_JJRY01000014.1"/>
</dbReference>
<proteinExistence type="predicted"/>
<dbReference type="PANTHER" id="PTHR33376">
    <property type="match status" value="1"/>
</dbReference>
<accession>A0A072NII2</accession>